<reference evidence="1" key="2">
    <citation type="submission" date="2015-03" db="EMBL/GenBank/DDBJ databases">
        <authorList>
            <person name="Murphy D."/>
        </authorList>
    </citation>
    <scope>NUCLEOTIDE SEQUENCE [LARGE SCALE GENOMIC DNA]</scope>
    <source>
        <strain evidence="1">K00500041</strain>
    </source>
</reference>
<dbReference type="Proteomes" id="UP000038802">
    <property type="component" value="Unassembled WGS sequence"/>
</dbReference>
<reference evidence="3 4" key="1">
    <citation type="submission" date="2015-03" db="EMBL/GenBank/DDBJ databases">
        <authorList>
            <consortium name="Pathogen Informatics"/>
        </authorList>
    </citation>
    <scope>NUCLEOTIDE SEQUENCE [LARGE SCALE GENOMIC DNA]</scope>
    <source>
        <strain evidence="3">K00500041</strain>
        <strain evidence="2 4">M09401471</strain>
    </source>
</reference>
<organism evidence="1 3">
    <name type="scientific">Mycobacterium tuberculosis</name>
    <dbReference type="NCBI Taxonomy" id="1773"/>
    <lineage>
        <taxon>Bacteria</taxon>
        <taxon>Bacillati</taxon>
        <taxon>Actinomycetota</taxon>
        <taxon>Actinomycetes</taxon>
        <taxon>Mycobacteriales</taxon>
        <taxon>Mycobacteriaceae</taxon>
        <taxon>Mycobacterium</taxon>
        <taxon>Mycobacterium tuberculosis complex</taxon>
    </lineage>
</organism>
<gene>
    <name evidence="1" type="ORF">ERS007703_04034</name>
    <name evidence="2" type="ORF">ERS007720_04108</name>
</gene>
<dbReference type="Proteomes" id="UP000044938">
    <property type="component" value="Unassembled WGS sequence"/>
</dbReference>
<dbReference type="EMBL" id="CSAJ01000794">
    <property type="protein sequence ID" value="COX21951.1"/>
    <property type="molecule type" value="Genomic_DNA"/>
</dbReference>
<dbReference type="EMBL" id="CSAE01000635">
    <property type="protein sequence ID" value="COW67819.1"/>
    <property type="molecule type" value="Genomic_DNA"/>
</dbReference>
<accession>A0A0U0SDH6</accession>
<evidence type="ECO:0000313" key="3">
    <source>
        <dbReference type="Proteomes" id="UP000038802"/>
    </source>
</evidence>
<proteinExistence type="predicted"/>
<evidence type="ECO:0000313" key="4">
    <source>
        <dbReference type="Proteomes" id="UP000044938"/>
    </source>
</evidence>
<protein>
    <submittedName>
        <fullName evidence="1">Uncharacterized protein</fullName>
    </submittedName>
</protein>
<name>A0A0U0SDH6_MYCTX</name>
<sequence length="138" mass="15054">MDFCPFQQLTLVDELLKAGGVDEVVVDTVDLARAWRPRRGRDTEMQIRDPLAQTPNHRGFADRGRTGQHHHTSHCRRLATRGGLGVRSLADAHWRSWAGSPHGAFGLNCELALSGRLSPVCGGTPTTGLPARIVGRRG</sequence>
<evidence type="ECO:0000313" key="1">
    <source>
        <dbReference type="EMBL" id="COW67819.1"/>
    </source>
</evidence>
<dbReference type="AlphaFoldDB" id="A0A0U0SDH6"/>
<evidence type="ECO:0000313" key="2">
    <source>
        <dbReference type="EMBL" id="COX21951.1"/>
    </source>
</evidence>